<dbReference type="OrthoDB" id="734129at2759"/>
<sequence>MHISVTNLKGKVERGQLRLIPLDVTFTRLHELAYNALRRVKKLWGHLCFTNTAIVPDGPQNQRQLSDEETQPLLVGGSNNWGERAQWLERKFADRKVRGSNPTSTSRLSLFGLGQPGSILALLLPFDGMAVRHRKGATAEQQLEDSPLMICTSSTDSESPVRISRYQVTKCMWWGEIPQRLERERTDRKVRGSNPASASRLPLSRLGQPGSIPALVLPSGGMAARHRKGATAERMYAILRSRNHKVRLLGGENRVNRRGTFRPIQYRGYESAKVTDREREERFP</sequence>
<gene>
    <name evidence="1" type="ORF">CSKR_101027</name>
</gene>
<accession>A0A3R7F7V9</accession>
<protein>
    <submittedName>
        <fullName evidence="1">Uncharacterized protein</fullName>
    </submittedName>
</protein>
<dbReference type="InParanoid" id="A0A3R7F7V9"/>
<dbReference type="EMBL" id="NIRI02000050">
    <property type="protein sequence ID" value="KAG5446845.1"/>
    <property type="molecule type" value="Genomic_DNA"/>
</dbReference>
<dbReference type="AlphaFoldDB" id="A0A3R7F7V9"/>
<keyword evidence="2" id="KW-1185">Reference proteome</keyword>
<dbReference type="Proteomes" id="UP000286415">
    <property type="component" value="Unassembled WGS sequence"/>
</dbReference>
<comment type="caution">
    <text evidence="1">The sequence shown here is derived from an EMBL/GenBank/DDBJ whole genome shotgun (WGS) entry which is preliminary data.</text>
</comment>
<reference evidence="1 2" key="2">
    <citation type="journal article" date="2021" name="Genomics">
        <title>High-quality reference genome for Clonorchis sinensis.</title>
        <authorList>
            <person name="Young N.D."/>
            <person name="Stroehlein A.J."/>
            <person name="Kinkar L."/>
            <person name="Wang T."/>
            <person name="Sohn W.M."/>
            <person name="Chang B.C.H."/>
            <person name="Kaur P."/>
            <person name="Weisz D."/>
            <person name="Dudchenko O."/>
            <person name="Aiden E.L."/>
            <person name="Korhonen P.K."/>
            <person name="Gasser R.B."/>
        </authorList>
    </citation>
    <scope>NUCLEOTIDE SEQUENCE [LARGE SCALE GENOMIC DNA]</scope>
    <source>
        <strain evidence="1">Cs-k2</strain>
    </source>
</reference>
<reference evidence="1 2" key="1">
    <citation type="journal article" date="2018" name="Biotechnol. Adv.">
        <title>Improved genomic resources and new bioinformatic workflow for the carcinogenic parasite Clonorchis sinensis: Biotechnological implications.</title>
        <authorList>
            <person name="Wang D."/>
            <person name="Korhonen P.K."/>
            <person name="Gasser R.B."/>
            <person name="Young N.D."/>
        </authorList>
    </citation>
    <scope>NUCLEOTIDE SEQUENCE [LARGE SCALE GENOMIC DNA]</scope>
    <source>
        <strain evidence="1">Cs-k2</strain>
    </source>
</reference>
<evidence type="ECO:0000313" key="1">
    <source>
        <dbReference type="EMBL" id="KAG5446845.1"/>
    </source>
</evidence>
<name>A0A3R7F7V9_CLOSI</name>
<evidence type="ECO:0000313" key="2">
    <source>
        <dbReference type="Proteomes" id="UP000286415"/>
    </source>
</evidence>
<proteinExistence type="predicted"/>
<organism evidence="1 2">
    <name type="scientific">Clonorchis sinensis</name>
    <name type="common">Chinese liver fluke</name>
    <dbReference type="NCBI Taxonomy" id="79923"/>
    <lineage>
        <taxon>Eukaryota</taxon>
        <taxon>Metazoa</taxon>
        <taxon>Spiralia</taxon>
        <taxon>Lophotrochozoa</taxon>
        <taxon>Platyhelminthes</taxon>
        <taxon>Trematoda</taxon>
        <taxon>Digenea</taxon>
        <taxon>Opisthorchiida</taxon>
        <taxon>Opisthorchiata</taxon>
        <taxon>Opisthorchiidae</taxon>
        <taxon>Clonorchis</taxon>
    </lineage>
</organism>